<evidence type="ECO:0000313" key="3">
    <source>
        <dbReference type="Proteomes" id="UP000719917"/>
    </source>
</evidence>
<protein>
    <submittedName>
        <fullName evidence="2">Glycosyltransferase</fullName>
    </submittedName>
</protein>
<comment type="caution">
    <text evidence="2">The sequence shown here is derived from an EMBL/GenBank/DDBJ whole genome shotgun (WGS) entry which is preliminary data.</text>
</comment>
<proteinExistence type="predicted"/>
<dbReference type="Pfam" id="PF00535">
    <property type="entry name" value="Glycos_transf_2"/>
    <property type="match status" value="1"/>
</dbReference>
<feature type="domain" description="Glycosyltransferase 2-like" evidence="1">
    <location>
        <begin position="10"/>
        <end position="142"/>
    </location>
</feature>
<accession>A0AAJ3DAZ6</accession>
<dbReference type="PANTHER" id="PTHR43179">
    <property type="entry name" value="RHAMNOSYLTRANSFERASE WBBL"/>
    <property type="match status" value="1"/>
</dbReference>
<name>A0AAJ3DAZ6_WEICO</name>
<dbReference type="Gene3D" id="3.90.550.10">
    <property type="entry name" value="Spore Coat Polysaccharide Biosynthesis Protein SpsA, Chain A"/>
    <property type="match status" value="1"/>
</dbReference>
<dbReference type="Proteomes" id="UP000719917">
    <property type="component" value="Unassembled WGS sequence"/>
</dbReference>
<dbReference type="SUPFAM" id="SSF53448">
    <property type="entry name" value="Nucleotide-diphospho-sugar transferases"/>
    <property type="match status" value="1"/>
</dbReference>
<evidence type="ECO:0000313" key="2">
    <source>
        <dbReference type="EMBL" id="NBA11175.1"/>
    </source>
</evidence>
<evidence type="ECO:0000259" key="1">
    <source>
        <dbReference type="Pfam" id="PF00535"/>
    </source>
</evidence>
<dbReference type="AlphaFoldDB" id="A0AAJ3DAZ6"/>
<reference evidence="2" key="1">
    <citation type="submission" date="2020-01" db="EMBL/GenBank/DDBJ databases">
        <title>First Reported Case and Whole Genome of Weissella confusa in an Equid.</title>
        <authorList>
            <person name="Little S.V."/>
            <person name="Lawhon S.D."/>
        </authorList>
    </citation>
    <scope>NUCLEOTIDE SEQUENCE</scope>
    <source>
        <strain evidence="2">718955</strain>
    </source>
</reference>
<dbReference type="PANTHER" id="PTHR43179:SF10">
    <property type="entry name" value="GLYCOSYL TRANSFERASE"/>
    <property type="match status" value="1"/>
</dbReference>
<dbReference type="InterPro" id="IPR029044">
    <property type="entry name" value="Nucleotide-diphossugar_trans"/>
</dbReference>
<sequence length="262" mass="29897">MSYKLTYSVVLFNQSESEINQIVKNLEGTIPLSVNDFTIYLINNSVDNLGLTKYLAFLEKDNEHITAITPQKNLGFGAGHNMAINLVNSDFHFIVNPDVIIPDSYQIESMIKVAIETGAVLVAPKVLYPNGDLQPLVKLTPTVFDMAIRFLGEKVFKNRQRKFAHLDTGYDAPIISDNLPGSFLMGNTDVLKKVGGFDERYFLYMEDSDLSRKMATEGITMYTPNAYVEHELQRNNRKTFNGQVEMLKSMVKYFNKWGWRLW</sequence>
<organism evidence="2 3">
    <name type="scientific">Weissella confusa</name>
    <name type="common">Lactobacillus confusus</name>
    <dbReference type="NCBI Taxonomy" id="1583"/>
    <lineage>
        <taxon>Bacteria</taxon>
        <taxon>Bacillati</taxon>
        <taxon>Bacillota</taxon>
        <taxon>Bacilli</taxon>
        <taxon>Lactobacillales</taxon>
        <taxon>Lactobacillaceae</taxon>
        <taxon>Weissella</taxon>
    </lineage>
</organism>
<dbReference type="EMBL" id="JAAAMQ010000004">
    <property type="protein sequence ID" value="NBA11175.1"/>
    <property type="molecule type" value="Genomic_DNA"/>
</dbReference>
<gene>
    <name evidence="2" type="ORF">GTU77_02980</name>
</gene>
<dbReference type="InterPro" id="IPR001173">
    <property type="entry name" value="Glyco_trans_2-like"/>
</dbReference>
<dbReference type="RefSeq" id="WP_161690466.1">
    <property type="nucleotide sequence ID" value="NZ_JAAAMQ010000004.1"/>
</dbReference>